<dbReference type="OrthoDB" id="3871793at2"/>
<dbReference type="PANTHER" id="PTHR35526">
    <property type="entry name" value="ANTI-SIGMA-F FACTOR RSBW-RELATED"/>
    <property type="match status" value="1"/>
</dbReference>
<gene>
    <name evidence="4" type="ORF">SAMN05443665_10715</name>
</gene>
<dbReference type="CDD" id="cd16936">
    <property type="entry name" value="HATPase_RsbW-like"/>
    <property type="match status" value="1"/>
</dbReference>
<evidence type="ECO:0000259" key="3">
    <source>
        <dbReference type="Pfam" id="PF13581"/>
    </source>
</evidence>
<dbReference type="EMBL" id="FZOR01000071">
    <property type="protein sequence ID" value="SNT62340.1"/>
    <property type="molecule type" value="Genomic_DNA"/>
</dbReference>
<keyword evidence="5" id="KW-1185">Reference proteome</keyword>
<dbReference type="Pfam" id="PF13581">
    <property type="entry name" value="HATPase_c_2"/>
    <property type="match status" value="1"/>
</dbReference>
<proteinExistence type="predicted"/>
<reference evidence="4 5" key="1">
    <citation type="submission" date="2017-06" db="EMBL/GenBank/DDBJ databases">
        <authorList>
            <person name="Kim H.J."/>
            <person name="Triplett B.A."/>
        </authorList>
    </citation>
    <scope>NUCLEOTIDE SEQUENCE [LARGE SCALE GENOMIC DNA]</scope>
    <source>
        <strain evidence="4 5">DSM 44715</strain>
    </source>
</reference>
<dbReference type="GO" id="GO:0004674">
    <property type="term" value="F:protein serine/threonine kinase activity"/>
    <property type="evidence" value="ECO:0007669"/>
    <property type="project" value="UniProtKB-KW"/>
</dbReference>
<dbReference type="SUPFAM" id="SSF55874">
    <property type="entry name" value="ATPase domain of HSP90 chaperone/DNA topoisomerase II/histidine kinase"/>
    <property type="match status" value="1"/>
</dbReference>
<keyword evidence="4" id="KW-0418">Kinase</keyword>
<feature type="region of interest" description="Disordered" evidence="2">
    <location>
        <begin position="1"/>
        <end position="29"/>
    </location>
</feature>
<dbReference type="InterPro" id="IPR003594">
    <property type="entry name" value="HATPase_dom"/>
</dbReference>
<name>A0A239P5P8_9ACTN</name>
<evidence type="ECO:0000256" key="2">
    <source>
        <dbReference type="SAM" id="MobiDB-lite"/>
    </source>
</evidence>
<dbReference type="Gene3D" id="3.30.565.10">
    <property type="entry name" value="Histidine kinase-like ATPase, C-terminal domain"/>
    <property type="match status" value="1"/>
</dbReference>
<keyword evidence="1" id="KW-0723">Serine/threonine-protein kinase</keyword>
<evidence type="ECO:0000313" key="4">
    <source>
        <dbReference type="EMBL" id="SNT62340.1"/>
    </source>
</evidence>
<sequence length="189" mass="20043">MRIASRALAAPHLQSPERSSKTLGTTGGGTLSVMPDLDDALVASTAPTPRQATADGENGEADTDGHFWRVDVPGVTDAVPLLRRWVRLLLADDAELTEAFELIVSEYGTNALWHSASGGLGGRIGAELCISSRQTRLTVLDDGPVPARTDEEVDPVEHGRGLILADAYADETGQYDCADGHAAWALINR</sequence>
<dbReference type="InterPro" id="IPR036890">
    <property type="entry name" value="HATPase_C_sf"/>
</dbReference>
<dbReference type="InterPro" id="IPR050267">
    <property type="entry name" value="Anti-sigma-factor_SerPK"/>
</dbReference>
<dbReference type="AlphaFoldDB" id="A0A239P5P8"/>
<dbReference type="Proteomes" id="UP000198318">
    <property type="component" value="Unassembled WGS sequence"/>
</dbReference>
<accession>A0A239P5P8</accession>
<dbReference type="PANTHER" id="PTHR35526:SF3">
    <property type="entry name" value="ANTI-SIGMA-F FACTOR RSBW"/>
    <property type="match status" value="1"/>
</dbReference>
<organism evidence="4 5">
    <name type="scientific">Actinomadura meyerae</name>
    <dbReference type="NCBI Taxonomy" id="240840"/>
    <lineage>
        <taxon>Bacteria</taxon>
        <taxon>Bacillati</taxon>
        <taxon>Actinomycetota</taxon>
        <taxon>Actinomycetes</taxon>
        <taxon>Streptosporangiales</taxon>
        <taxon>Thermomonosporaceae</taxon>
        <taxon>Actinomadura</taxon>
    </lineage>
</organism>
<protein>
    <submittedName>
        <fullName evidence="4">Anti-sigma regulatory factor (Ser/Thr protein kinase)</fullName>
    </submittedName>
</protein>
<evidence type="ECO:0000313" key="5">
    <source>
        <dbReference type="Proteomes" id="UP000198318"/>
    </source>
</evidence>
<feature type="domain" description="Histidine kinase/HSP90-like ATPase" evidence="3">
    <location>
        <begin position="81"/>
        <end position="175"/>
    </location>
</feature>
<evidence type="ECO:0000256" key="1">
    <source>
        <dbReference type="ARBA" id="ARBA00022527"/>
    </source>
</evidence>
<feature type="region of interest" description="Disordered" evidence="2">
    <location>
        <begin position="47"/>
        <end position="66"/>
    </location>
</feature>
<keyword evidence="4" id="KW-0808">Transferase</keyword>